<dbReference type="Pfam" id="PF24626">
    <property type="entry name" value="SH3_Tf2-1"/>
    <property type="match status" value="1"/>
</dbReference>
<dbReference type="STRING" id="3880.A0A072TIB7"/>
<reference evidence="2 4" key="1">
    <citation type="journal article" date="2011" name="Nature">
        <title>The Medicago genome provides insight into the evolution of rhizobial symbioses.</title>
        <authorList>
            <person name="Young N.D."/>
            <person name="Debelle F."/>
            <person name="Oldroyd G.E."/>
            <person name="Geurts R."/>
            <person name="Cannon S.B."/>
            <person name="Udvardi M.K."/>
            <person name="Benedito V.A."/>
            <person name="Mayer K.F."/>
            <person name="Gouzy J."/>
            <person name="Schoof H."/>
            <person name="Van de Peer Y."/>
            <person name="Proost S."/>
            <person name="Cook D.R."/>
            <person name="Meyers B.C."/>
            <person name="Spannagl M."/>
            <person name="Cheung F."/>
            <person name="De Mita S."/>
            <person name="Krishnakumar V."/>
            <person name="Gundlach H."/>
            <person name="Zhou S."/>
            <person name="Mudge J."/>
            <person name="Bharti A.K."/>
            <person name="Murray J.D."/>
            <person name="Naoumkina M.A."/>
            <person name="Rosen B."/>
            <person name="Silverstein K.A."/>
            <person name="Tang H."/>
            <person name="Rombauts S."/>
            <person name="Zhao P.X."/>
            <person name="Zhou P."/>
            <person name="Barbe V."/>
            <person name="Bardou P."/>
            <person name="Bechner M."/>
            <person name="Bellec A."/>
            <person name="Berger A."/>
            <person name="Berges H."/>
            <person name="Bidwell S."/>
            <person name="Bisseling T."/>
            <person name="Choisne N."/>
            <person name="Couloux A."/>
            <person name="Denny R."/>
            <person name="Deshpande S."/>
            <person name="Dai X."/>
            <person name="Doyle J.J."/>
            <person name="Dudez A.M."/>
            <person name="Farmer A.D."/>
            <person name="Fouteau S."/>
            <person name="Franken C."/>
            <person name="Gibelin C."/>
            <person name="Gish J."/>
            <person name="Goldstein S."/>
            <person name="Gonzalez A.J."/>
            <person name="Green P.J."/>
            <person name="Hallab A."/>
            <person name="Hartog M."/>
            <person name="Hua A."/>
            <person name="Humphray S.J."/>
            <person name="Jeong D.H."/>
            <person name="Jing Y."/>
            <person name="Jocker A."/>
            <person name="Kenton S.M."/>
            <person name="Kim D.J."/>
            <person name="Klee K."/>
            <person name="Lai H."/>
            <person name="Lang C."/>
            <person name="Lin S."/>
            <person name="Macmil S.L."/>
            <person name="Magdelenat G."/>
            <person name="Matthews L."/>
            <person name="McCorrison J."/>
            <person name="Monaghan E.L."/>
            <person name="Mun J.H."/>
            <person name="Najar F.Z."/>
            <person name="Nicholson C."/>
            <person name="Noirot C."/>
            <person name="O'Bleness M."/>
            <person name="Paule C.R."/>
            <person name="Poulain J."/>
            <person name="Prion F."/>
            <person name="Qin B."/>
            <person name="Qu C."/>
            <person name="Retzel E.F."/>
            <person name="Riddle C."/>
            <person name="Sallet E."/>
            <person name="Samain S."/>
            <person name="Samson N."/>
            <person name="Sanders I."/>
            <person name="Saurat O."/>
            <person name="Scarpelli C."/>
            <person name="Schiex T."/>
            <person name="Segurens B."/>
            <person name="Severin A.J."/>
            <person name="Sherrier D.J."/>
            <person name="Shi R."/>
            <person name="Sims S."/>
            <person name="Singer S.R."/>
            <person name="Sinharoy S."/>
            <person name="Sterck L."/>
            <person name="Viollet A."/>
            <person name="Wang B.B."/>
            <person name="Wang K."/>
            <person name="Wang M."/>
            <person name="Wang X."/>
            <person name="Warfsmann J."/>
            <person name="Weissenbach J."/>
            <person name="White D.D."/>
            <person name="White J.D."/>
            <person name="Wiley G.B."/>
            <person name="Wincker P."/>
            <person name="Xing Y."/>
            <person name="Yang L."/>
            <person name="Yao Z."/>
            <person name="Ying F."/>
            <person name="Zhai J."/>
            <person name="Zhou L."/>
            <person name="Zuber A."/>
            <person name="Denarie J."/>
            <person name="Dixon R.A."/>
            <person name="May G.D."/>
            <person name="Schwartz D.C."/>
            <person name="Rogers J."/>
            <person name="Quetier F."/>
            <person name="Town C.D."/>
            <person name="Roe B.A."/>
        </authorList>
    </citation>
    <scope>NUCLEOTIDE SEQUENCE [LARGE SCALE GENOMIC DNA]</scope>
    <source>
        <strain evidence="2">A17</strain>
        <strain evidence="3 4">cv. Jemalong A17</strain>
    </source>
</reference>
<dbReference type="AlphaFoldDB" id="A0A072TIB7"/>
<evidence type="ECO:0000313" key="2">
    <source>
        <dbReference type="EMBL" id="KEH17157.1"/>
    </source>
</evidence>
<keyword evidence="4" id="KW-1185">Reference proteome</keyword>
<dbReference type="PANTHER" id="PTHR46148">
    <property type="entry name" value="CHROMO DOMAIN-CONTAINING PROTEIN"/>
    <property type="match status" value="1"/>
</dbReference>
<feature type="non-terminal residue" evidence="2">
    <location>
        <position position="1"/>
    </location>
</feature>
<dbReference type="Proteomes" id="UP000002051">
    <property type="component" value="Unassembled WGS sequence"/>
</dbReference>
<accession>A0A072TIB7</accession>
<evidence type="ECO:0000259" key="1">
    <source>
        <dbReference type="Pfam" id="PF24626"/>
    </source>
</evidence>
<name>A0A072TIB7_MEDTR</name>
<dbReference type="PANTHER" id="PTHR46148:SF60">
    <property type="entry name" value="CHROMO DOMAIN-CONTAINING PROTEIN"/>
    <property type="match status" value="1"/>
</dbReference>
<dbReference type="EMBL" id="KL402762">
    <property type="protein sequence ID" value="KEH17157.1"/>
    <property type="molecule type" value="Genomic_DNA"/>
</dbReference>
<organism evidence="2 4">
    <name type="scientific">Medicago truncatula</name>
    <name type="common">Barrel medic</name>
    <name type="synonym">Medicago tribuloides</name>
    <dbReference type="NCBI Taxonomy" id="3880"/>
    <lineage>
        <taxon>Eukaryota</taxon>
        <taxon>Viridiplantae</taxon>
        <taxon>Streptophyta</taxon>
        <taxon>Embryophyta</taxon>
        <taxon>Tracheophyta</taxon>
        <taxon>Spermatophyta</taxon>
        <taxon>Magnoliopsida</taxon>
        <taxon>eudicotyledons</taxon>
        <taxon>Gunneridae</taxon>
        <taxon>Pentapetalae</taxon>
        <taxon>rosids</taxon>
        <taxon>fabids</taxon>
        <taxon>Fabales</taxon>
        <taxon>Fabaceae</taxon>
        <taxon>Papilionoideae</taxon>
        <taxon>50 kb inversion clade</taxon>
        <taxon>NPAAA clade</taxon>
        <taxon>Hologalegina</taxon>
        <taxon>IRL clade</taxon>
        <taxon>Trifolieae</taxon>
        <taxon>Medicago</taxon>
    </lineage>
</organism>
<dbReference type="InterPro" id="IPR056924">
    <property type="entry name" value="SH3_Tf2-1"/>
</dbReference>
<feature type="domain" description="Tf2-1-like SH3-like" evidence="1">
    <location>
        <begin position="10"/>
        <end position="75"/>
    </location>
</feature>
<protein>
    <submittedName>
        <fullName evidence="2">Chromo domain protein</fullName>
    </submittedName>
</protein>
<reference evidence="3" key="3">
    <citation type="submission" date="2015-06" db="UniProtKB">
        <authorList>
            <consortium name="EnsemblPlants"/>
        </authorList>
    </citation>
    <scope>IDENTIFICATION</scope>
    <source>
        <strain evidence="3">cv. Jemalong A17</strain>
    </source>
</reference>
<gene>
    <name evidence="2" type="ORF">MTR_0037s0030</name>
</gene>
<sequence>RRKDIEFHVGDHVFLRVNPVTGVGRALKCRKLTPHFIGPFDVIEKVGIVAYRIALPPSLSNLHNVFHVSQLRKFVHDVSHVIQVDELEVRDNMTVETWPVRIDDREMKRLRGKKIVLIKVIWVGPTGESATWEPESRMKVSYPELFPSECRNIFGLNRNGLSPLSGGLGPIRRLSIKTYSYEKFPHTFISLRYFGENRERKWEQKEKRVREKRTCRIKGWEKS</sequence>
<proteinExistence type="predicted"/>
<evidence type="ECO:0000313" key="4">
    <source>
        <dbReference type="Proteomes" id="UP000002051"/>
    </source>
</evidence>
<reference evidence="2 4" key="2">
    <citation type="journal article" date="2014" name="BMC Genomics">
        <title>An improved genome release (version Mt4.0) for the model legume Medicago truncatula.</title>
        <authorList>
            <person name="Tang H."/>
            <person name="Krishnakumar V."/>
            <person name="Bidwell S."/>
            <person name="Rosen B."/>
            <person name="Chan A."/>
            <person name="Zhou S."/>
            <person name="Gentzbittel L."/>
            <person name="Childs K.L."/>
            <person name="Yandell M."/>
            <person name="Gundlach H."/>
            <person name="Mayer K.F."/>
            <person name="Schwartz D.C."/>
            <person name="Town C.D."/>
        </authorList>
    </citation>
    <scope>GENOME REANNOTATION</scope>
    <source>
        <strain evidence="2">A17</strain>
        <strain evidence="3 4">cv. Jemalong A17</strain>
    </source>
</reference>
<dbReference type="EnsemblPlants" id="KEH17157">
    <property type="protein sequence ID" value="KEH17157"/>
    <property type="gene ID" value="MTR_0037s0030"/>
</dbReference>
<evidence type="ECO:0000313" key="3">
    <source>
        <dbReference type="EnsemblPlants" id="KEH17157"/>
    </source>
</evidence>
<dbReference type="HOGENOM" id="CLU_1242882_0_0_1"/>